<evidence type="ECO:0000259" key="6">
    <source>
        <dbReference type="Pfam" id="PF12637"/>
    </source>
</evidence>
<reference evidence="7" key="1">
    <citation type="journal article" date="2015" name="Nature">
        <title>Complex archaea that bridge the gap between prokaryotes and eukaryotes.</title>
        <authorList>
            <person name="Spang A."/>
            <person name="Saw J.H."/>
            <person name="Jorgensen S.L."/>
            <person name="Zaremba-Niedzwiedzka K."/>
            <person name="Martijn J."/>
            <person name="Lind A.E."/>
            <person name="van Eijk R."/>
            <person name="Schleper C."/>
            <person name="Guy L."/>
            <person name="Ettema T.J."/>
        </authorList>
    </citation>
    <scope>NUCLEOTIDE SEQUENCE</scope>
</reference>
<evidence type="ECO:0000256" key="5">
    <source>
        <dbReference type="ARBA" id="ARBA00047754"/>
    </source>
</evidence>
<feature type="non-terminal residue" evidence="7">
    <location>
        <position position="1"/>
    </location>
</feature>
<feature type="domain" description="TSCPD" evidence="6">
    <location>
        <begin position="3"/>
        <end position="62"/>
    </location>
</feature>
<sequence length="139" mass="15053">KEGGCSAAFVGSASRAISQGLRAGIELKEIVKQQVGIQCGNGTWNDGVMIRSCPDAIARTLEVEAERLDGGREEGKTEVKGAPLSAIELTREGRTAIAEMEEERKERVRIEGEVEAERILREEIEAEEESSSGDTKTYG</sequence>
<proteinExistence type="inferred from homology"/>
<dbReference type="InterPro" id="IPR024434">
    <property type="entry name" value="TSCPD_dom"/>
</dbReference>
<dbReference type="EMBL" id="LAZR01038402">
    <property type="protein sequence ID" value="KKL19658.1"/>
    <property type="molecule type" value="Genomic_DNA"/>
</dbReference>
<keyword evidence="3" id="KW-0237">DNA synthesis</keyword>
<name>A0A0F9E6J0_9ZZZZ</name>
<dbReference type="GO" id="GO:0004748">
    <property type="term" value="F:ribonucleoside-diphosphate reductase activity, thioredoxin disulfide as acceptor"/>
    <property type="evidence" value="ECO:0007669"/>
    <property type="project" value="UniProtKB-EC"/>
</dbReference>
<comment type="caution">
    <text evidence="7">The sequence shown here is derived from an EMBL/GenBank/DDBJ whole genome shotgun (WGS) entry which is preliminary data.</text>
</comment>
<keyword evidence="4" id="KW-0547">Nucleotide-binding</keyword>
<organism evidence="7">
    <name type="scientific">marine sediment metagenome</name>
    <dbReference type="NCBI Taxonomy" id="412755"/>
    <lineage>
        <taxon>unclassified sequences</taxon>
        <taxon>metagenomes</taxon>
        <taxon>ecological metagenomes</taxon>
    </lineage>
</organism>
<evidence type="ECO:0000313" key="7">
    <source>
        <dbReference type="EMBL" id="KKL19658.1"/>
    </source>
</evidence>
<dbReference type="AlphaFoldDB" id="A0A0F9E6J0"/>
<evidence type="ECO:0000256" key="3">
    <source>
        <dbReference type="ARBA" id="ARBA00022634"/>
    </source>
</evidence>
<dbReference type="Pfam" id="PF12637">
    <property type="entry name" value="TSCPD"/>
    <property type="match status" value="1"/>
</dbReference>
<accession>A0A0F9E6J0</accession>
<protein>
    <recommendedName>
        <fullName evidence="2">ribonucleoside-diphosphate reductase</fullName>
        <ecNumber evidence="2">1.17.4.1</ecNumber>
    </recommendedName>
</protein>
<evidence type="ECO:0000256" key="4">
    <source>
        <dbReference type="ARBA" id="ARBA00022741"/>
    </source>
</evidence>
<dbReference type="GO" id="GO:0000166">
    <property type="term" value="F:nucleotide binding"/>
    <property type="evidence" value="ECO:0007669"/>
    <property type="project" value="UniProtKB-KW"/>
</dbReference>
<dbReference type="EC" id="1.17.4.1" evidence="2"/>
<comment type="catalytic activity">
    <reaction evidence="5">
        <text>a 2'-deoxyribonucleoside 5'-diphosphate + [thioredoxin]-disulfide + H2O = a ribonucleoside 5'-diphosphate + [thioredoxin]-dithiol</text>
        <dbReference type="Rhea" id="RHEA:23252"/>
        <dbReference type="Rhea" id="RHEA-COMP:10698"/>
        <dbReference type="Rhea" id="RHEA-COMP:10700"/>
        <dbReference type="ChEBI" id="CHEBI:15377"/>
        <dbReference type="ChEBI" id="CHEBI:29950"/>
        <dbReference type="ChEBI" id="CHEBI:50058"/>
        <dbReference type="ChEBI" id="CHEBI:57930"/>
        <dbReference type="ChEBI" id="CHEBI:73316"/>
        <dbReference type="EC" id="1.17.4.1"/>
    </reaction>
</comment>
<evidence type="ECO:0000256" key="2">
    <source>
        <dbReference type="ARBA" id="ARBA00012274"/>
    </source>
</evidence>
<comment type="similarity">
    <text evidence="1">Belongs to the ribonucleoside diphosphate reductase class-2 family.</text>
</comment>
<gene>
    <name evidence="7" type="ORF">LCGC14_2463300</name>
</gene>
<dbReference type="GO" id="GO:0071897">
    <property type="term" value="P:DNA biosynthetic process"/>
    <property type="evidence" value="ECO:0007669"/>
    <property type="project" value="UniProtKB-KW"/>
</dbReference>
<evidence type="ECO:0000256" key="1">
    <source>
        <dbReference type="ARBA" id="ARBA00007405"/>
    </source>
</evidence>